<dbReference type="Proteomes" id="UP001474181">
    <property type="component" value="Unassembled WGS sequence"/>
</dbReference>
<reference evidence="1 2" key="1">
    <citation type="submission" date="2024-06" db="EMBL/GenBank/DDBJ databases">
        <title>The Natural Products Discovery Center: Release of the First 8490 Sequenced Strains for Exploring Actinobacteria Biosynthetic Diversity.</title>
        <authorList>
            <person name="Kalkreuter E."/>
            <person name="Kautsar S.A."/>
            <person name="Yang D."/>
            <person name="Bader C.D."/>
            <person name="Teijaro C.N."/>
            <person name="Fluegel L."/>
            <person name="Davis C.M."/>
            <person name="Simpson J.R."/>
            <person name="Lauterbach L."/>
            <person name="Steele A.D."/>
            <person name="Gui C."/>
            <person name="Meng S."/>
            <person name="Li G."/>
            <person name="Viehrig K."/>
            <person name="Ye F."/>
            <person name="Su P."/>
            <person name="Kiefer A.F."/>
            <person name="Nichols A."/>
            <person name="Cepeda A.J."/>
            <person name="Yan W."/>
            <person name="Fan B."/>
            <person name="Jiang Y."/>
            <person name="Adhikari A."/>
            <person name="Zheng C.-J."/>
            <person name="Schuster L."/>
            <person name="Cowan T.M."/>
            <person name="Smanski M.J."/>
            <person name="Chevrette M.G."/>
            <person name="De Carvalho L.P.S."/>
            <person name="Shen B."/>
        </authorList>
    </citation>
    <scope>NUCLEOTIDE SEQUENCE [LARGE SCALE GENOMIC DNA]</scope>
    <source>
        <strain evidence="1 2">NPDC000234</strain>
    </source>
</reference>
<keyword evidence="2" id="KW-1185">Reference proteome</keyword>
<accession>A0ABV1WPZ4</accession>
<protein>
    <submittedName>
        <fullName evidence="1">Uncharacterized protein</fullName>
    </submittedName>
</protein>
<name>A0ABV1WPZ4_9ACTN</name>
<dbReference type="EMBL" id="JBEPEK010000023">
    <property type="protein sequence ID" value="MER7178877.1"/>
    <property type="molecule type" value="Genomic_DNA"/>
</dbReference>
<gene>
    <name evidence="1" type="ORF">ABT404_05245</name>
</gene>
<proteinExistence type="predicted"/>
<evidence type="ECO:0000313" key="2">
    <source>
        <dbReference type="Proteomes" id="UP001474181"/>
    </source>
</evidence>
<dbReference type="RefSeq" id="WP_350777598.1">
    <property type="nucleotide sequence ID" value="NZ_JBEPEK010000023.1"/>
</dbReference>
<organism evidence="1 2">
    <name type="scientific">Streptomyces hyaluromycini</name>
    <dbReference type="NCBI Taxonomy" id="1377993"/>
    <lineage>
        <taxon>Bacteria</taxon>
        <taxon>Bacillati</taxon>
        <taxon>Actinomycetota</taxon>
        <taxon>Actinomycetes</taxon>
        <taxon>Kitasatosporales</taxon>
        <taxon>Streptomycetaceae</taxon>
        <taxon>Streptomyces</taxon>
    </lineage>
</organism>
<comment type="caution">
    <text evidence="1">The sequence shown here is derived from an EMBL/GenBank/DDBJ whole genome shotgun (WGS) entry which is preliminary data.</text>
</comment>
<evidence type="ECO:0000313" key="1">
    <source>
        <dbReference type="EMBL" id="MER7178877.1"/>
    </source>
</evidence>
<sequence>MTRRTECSESQAAGRLRVPITALRRARHTGLVPAPDVSSSQWSQTAMEAMDADAIRAALPREPIAGSVAADRLAEALSTPNPTATGERANVATFVVRRLIAGSSVGKGRRSPLAALVKAKQQEKEAAAV</sequence>